<keyword evidence="3" id="KW-1185">Reference proteome</keyword>
<comment type="caution">
    <text evidence="2">The sequence shown here is derived from an EMBL/GenBank/DDBJ whole genome shotgun (WGS) entry which is preliminary data.</text>
</comment>
<keyword evidence="1" id="KW-0812">Transmembrane</keyword>
<name>A0AAD9JT99_9ANNE</name>
<dbReference type="AlphaFoldDB" id="A0AAD9JT99"/>
<protein>
    <submittedName>
        <fullName evidence="2">Uncharacterized protein</fullName>
    </submittedName>
</protein>
<evidence type="ECO:0000313" key="3">
    <source>
        <dbReference type="Proteomes" id="UP001208570"/>
    </source>
</evidence>
<evidence type="ECO:0000313" key="2">
    <source>
        <dbReference type="EMBL" id="KAK2158832.1"/>
    </source>
</evidence>
<gene>
    <name evidence="2" type="ORF">LSH36_163g04026</name>
</gene>
<evidence type="ECO:0000256" key="1">
    <source>
        <dbReference type="SAM" id="Phobius"/>
    </source>
</evidence>
<proteinExistence type="predicted"/>
<dbReference type="Proteomes" id="UP001208570">
    <property type="component" value="Unassembled WGS sequence"/>
</dbReference>
<feature type="transmembrane region" description="Helical" evidence="1">
    <location>
        <begin position="151"/>
        <end position="174"/>
    </location>
</feature>
<reference evidence="2" key="1">
    <citation type="journal article" date="2023" name="Mol. Biol. Evol.">
        <title>Third-Generation Sequencing Reveals the Adaptive Role of the Epigenome in Three Deep-Sea Polychaetes.</title>
        <authorList>
            <person name="Perez M."/>
            <person name="Aroh O."/>
            <person name="Sun Y."/>
            <person name="Lan Y."/>
            <person name="Juniper S.K."/>
            <person name="Young C.R."/>
            <person name="Angers B."/>
            <person name="Qian P.Y."/>
        </authorList>
    </citation>
    <scope>NUCLEOTIDE SEQUENCE</scope>
    <source>
        <strain evidence="2">P08H-3</strain>
    </source>
</reference>
<accession>A0AAD9JT99</accession>
<organism evidence="2 3">
    <name type="scientific">Paralvinella palmiformis</name>
    <dbReference type="NCBI Taxonomy" id="53620"/>
    <lineage>
        <taxon>Eukaryota</taxon>
        <taxon>Metazoa</taxon>
        <taxon>Spiralia</taxon>
        <taxon>Lophotrochozoa</taxon>
        <taxon>Annelida</taxon>
        <taxon>Polychaeta</taxon>
        <taxon>Sedentaria</taxon>
        <taxon>Canalipalpata</taxon>
        <taxon>Terebellida</taxon>
        <taxon>Terebelliformia</taxon>
        <taxon>Alvinellidae</taxon>
        <taxon>Paralvinella</taxon>
    </lineage>
</organism>
<feature type="transmembrane region" description="Helical" evidence="1">
    <location>
        <begin position="122"/>
        <end position="139"/>
    </location>
</feature>
<keyword evidence="1" id="KW-0472">Membrane</keyword>
<sequence length="175" mass="20342">MALCFLPAEHIENILRRLKKETDTLALNQFAHYMDTPYIRCFQSIWVPASWSVYRLNIRTNNGWHNRQNSRGSAQMPLYMMALLNDEVSLVQIQVRLASDNNIQRAEFTAEDFPALGPVMKWGFECTTVFACLCIVILSKSNRLIDLNINLICVMHACVGYIYIYIYIYIYAVWS</sequence>
<dbReference type="EMBL" id="JAODUP010000163">
    <property type="protein sequence ID" value="KAK2158832.1"/>
    <property type="molecule type" value="Genomic_DNA"/>
</dbReference>
<keyword evidence="1" id="KW-1133">Transmembrane helix</keyword>